<comment type="caution">
    <text evidence="1">The sequence shown here is derived from an EMBL/GenBank/DDBJ whole genome shotgun (WGS) entry which is preliminary data.</text>
</comment>
<dbReference type="Proteomes" id="UP000323317">
    <property type="component" value="Unassembled WGS sequence"/>
</dbReference>
<evidence type="ECO:0000313" key="2">
    <source>
        <dbReference type="Proteomes" id="UP000323317"/>
    </source>
</evidence>
<reference evidence="1 2" key="1">
    <citation type="submission" date="2019-08" db="EMBL/GenBank/DDBJ databases">
        <title>Bacillus genomes from the desert of Cuatro Cienegas, Coahuila.</title>
        <authorList>
            <person name="Olmedo-Alvarez G."/>
        </authorList>
    </citation>
    <scope>NUCLEOTIDE SEQUENCE [LARGE SCALE GENOMIC DNA]</scope>
    <source>
        <strain evidence="1 2">CH40_1T</strain>
    </source>
</reference>
<proteinExistence type="predicted"/>
<evidence type="ECO:0000313" key="1">
    <source>
        <dbReference type="EMBL" id="TYR73995.1"/>
    </source>
</evidence>
<organism evidence="1 2">
    <name type="scientific">Rossellomorea vietnamensis</name>
    <dbReference type="NCBI Taxonomy" id="218284"/>
    <lineage>
        <taxon>Bacteria</taxon>
        <taxon>Bacillati</taxon>
        <taxon>Bacillota</taxon>
        <taxon>Bacilli</taxon>
        <taxon>Bacillales</taxon>
        <taxon>Bacillaceae</taxon>
        <taxon>Rossellomorea</taxon>
    </lineage>
</organism>
<accession>A0A5D4KBF4</accession>
<gene>
    <name evidence="1" type="ORF">FZC79_16195</name>
</gene>
<dbReference type="InterPro" id="IPR024250">
    <property type="entry name" value="DUF2711"/>
</dbReference>
<dbReference type="Pfam" id="PF10924">
    <property type="entry name" value="DUF2711"/>
    <property type="match status" value="1"/>
</dbReference>
<protein>
    <submittedName>
        <fullName evidence="1">DUF2711 family protein</fullName>
    </submittedName>
</protein>
<dbReference type="RefSeq" id="WP_148947830.1">
    <property type="nucleotide sequence ID" value="NZ_VTEH01000014.1"/>
</dbReference>
<name>A0A5D4KBF4_9BACI</name>
<dbReference type="EMBL" id="VTEH01000014">
    <property type="protein sequence ID" value="TYR73995.1"/>
    <property type="molecule type" value="Genomic_DNA"/>
</dbReference>
<dbReference type="AlphaFoldDB" id="A0A5D4KBF4"/>
<sequence length="241" mass="27832">MSKKYFFPSEPSPAADKPIKNFLPPGYTSAAIVFHPFVRMPLNWKPEKSHTPHMLFPVKEDTLLFGTPVSWEAVRKETGMNSIKELAIGLYMWIGGIYHEKAKPEIYKKLKDVIGISLFPPKEDQLSELVIQSFLEVIRCSGSRTVHFEKITDGSGSLVIDEMTTEDMLYLCEEPISLYDEKEDYIFTCYFDEPYSFIIGKRDIEGLCQNIGWEGIVCDENTTHAWFLKEKELKQFYSKDE</sequence>